<dbReference type="InterPro" id="IPR007848">
    <property type="entry name" value="Small_mtfrase_dom"/>
</dbReference>
<evidence type="ECO:0000259" key="6">
    <source>
        <dbReference type="Pfam" id="PF05175"/>
    </source>
</evidence>
<feature type="domain" description="Release factor glutamine methyltransferase N-terminal" evidence="7">
    <location>
        <begin position="19"/>
        <end position="86"/>
    </location>
</feature>
<dbReference type="InterPro" id="IPR029063">
    <property type="entry name" value="SAM-dependent_MTases_sf"/>
</dbReference>
<feature type="binding site" evidence="5">
    <location>
        <begin position="201"/>
        <end position="204"/>
    </location>
    <ligand>
        <name>substrate</name>
    </ligand>
</feature>
<dbReference type="EMBL" id="RCUX01000014">
    <property type="protein sequence ID" value="RLP73360.1"/>
    <property type="molecule type" value="Genomic_DNA"/>
</dbReference>
<dbReference type="GO" id="GO:0032259">
    <property type="term" value="P:methylation"/>
    <property type="evidence" value="ECO:0007669"/>
    <property type="project" value="UniProtKB-KW"/>
</dbReference>
<comment type="function">
    <text evidence="5">Methylates the class 1 translation termination release factors RF1/PrfA and RF2/PrfB on the glutamine residue of the universally conserved GGQ motif.</text>
</comment>
<dbReference type="SUPFAM" id="SSF53335">
    <property type="entry name" value="S-adenosyl-L-methionine-dependent methyltransferases"/>
    <property type="match status" value="1"/>
</dbReference>
<dbReference type="Gene3D" id="3.40.50.150">
    <property type="entry name" value="Vaccinia Virus protein VP39"/>
    <property type="match status" value="1"/>
</dbReference>
<reference evidence="8 9" key="1">
    <citation type="submission" date="2018-10" db="EMBL/GenBank/DDBJ databases">
        <authorList>
            <person name="Li J."/>
        </authorList>
    </citation>
    <scope>NUCLEOTIDE SEQUENCE [LARGE SCALE GENOMIC DNA]</scope>
    <source>
        <strain evidence="8 9">IF 016277</strain>
    </source>
</reference>
<dbReference type="EC" id="2.1.1.297" evidence="5"/>
<dbReference type="AlphaFoldDB" id="A0A3L7A056"/>
<dbReference type="Gene3D" id="1.10.8.10">
    <property type="entry name" value="DNA helicase RuvA subunit, C-terminal domain"/>
    <property type="match status" value="1"/>
</dbReference>
<evidence type="ECO:0000313" key="9">
    <source>
        <dbReference type="Proteomes" id="UP000272503"/>
    </source>
</evidence>
<comment type="caution">
    <text evidence="8">The sequence shown here is derived from an EMBL/GenBank/DDBJ whole genome shotgun (WGS) entry which is preliminary data.</text>
</comment>
<dbReference type="OrthoDB" id="9800643at2"/>
<evidence type="ECO:0000256" key="5">
    <source>
        <dbReference type="HAMAP-Rule" id="MF_02126"/>
    </source>
</evidence>
<dbReference type="HAMAP" id="MF_02126">
    <property type="entry name" value="RF_methyltr_PrmC"/>
    <property type="match status" value="1"/>
</dbReference>
<organism evidence="8 9">
    <name type="scientific">Mycetocola tolaasinivorans</name>
    <dbReference type="NCBI Taxonomy" id="76635"/>
    <lineage>
        <taxon>Bacteria</taxon>
        <taxon>Bacillati</taxon>
        <taxon>Actinomycetota</taxon>
        <taxon>Actinomycetes</taxon>
        <taxon>Micrococcales</taxon>
        <taxon>Microbacteriaceae</taxon>
        <taxon>Mycetocola</taxon>
    </lineage>
</organism>
<evidence type="ECO:0000256" key="2">
    <source>
        <dbReference type="ARBA" id="ARBA00022679"/>
    </source>
</evidence>
<dbReference type="NCBIfam" id="TIGR03534">
    <property type="entry name" value="RF_mod_PrmC"/>
    <property type="match status" value="1"/>
</dbReference>
<dbReference type="Pfam" id="PF05175">
    <property type="entry name" value="MTS"/>
    <property type="match status" value="1"/>
</dbReference>
<sequence length="293" mass="31162">MDADSGAGAAPLGAVRDGVEARLAAAGIADARIDAELLIGHVLGLGRGELQTAIILDREIGADDRVTLEPLVARRVLREPLQHILGTAPFRAMELFVGPGVFVPRPETEQVVQYAIDALRVLPDEAPIAIDLGTGSGAIALAMATEVPNARVFALEKMDAAHAWAARNFEKIGASNATLVHGDMAEAFTELHGTVAVLISNPPYIPARAIPRDIEVREYDPPTALFGGEDGLDLVRVISRRGLDLVRSGGTLILEHGELQGEAIRAILASDGWRTPATFPDFTLRDRVTTAVR</sequence>
<dbReference type="PANTHER" id="PTHR18895">
    <property type="entry name" value="HEMK METHYLTRANSFERASE"/>
    <property type="match status" value="1"/>
</dbReference>
<name>A0A3L7A056_9MICO</name>
<feature type="binding site" evidence="5">
    <location>
        <position position="156"/>
    </location>
    <ligand>
        <name>S-adenosyl-L-methionine</name>
        <dbReference type="ChEBI" id="CHEBI:59789"/>
    </ligand>
</feature>
<dbReference type="GO" id="GO:0102559">
    <property type="term" value="F:peptide chain release factor N(5)-glutamine methyltransferase activity"/>
    <property type="evidence" value="ECO:0007669"/>
    <property type="project" value="UniProtKB-EC"/>
</dbReference>
<evidence type="ECO:0000313" key="8">
    <source>
        <dbReference type="EMBL" id="RLP73360.1"/>
    </source>
</evidence>
<evidence type="ECO:0000256" key="3">
    <source>
        <dbReference type="ARBA" id="ARBA00022691"/>
    </source>
</evidence>
<dbReference type="PANTHER" id="PTHR18895:SF74">
    <property type="entry name" value="MTRF1L RELEASE FACTOR GLUTAMINE METHYLTRANSFERASE"/>
    <property type="match status" value="1"/>
</dbReference>
<evidence type="ECO:0000259" key="7">
    <source>
        <dbReference type="Pfam" id="PF17827"/>
    </source>
</evidence>
<feature type="domain" description="Methyltransferase small" evidence="6">
    <location>
        <begin position="127"/>
        <end position="207"/>
    </location>
</feature>
<dbReference type="InterPro" id="IPR004556">
    <property type="entry name" value="HemK-like"/>
</dbReference>
<dbReference type="InterPro" id="IPR040758">
    <property type="entry name" value="PrmC_N"/>
</dbReference>
<feature type="binding site" evidence="5">
    <location>
        <position position="201"/>
    </location>
    <ligand>
        <name>S-adenosyl-L-methionine</name>
        <dbReference type="ChEBI" id="CHEBI:59789"/>
    </ligand>
</feature>
<keyword evidence="2 5" id="KW-0808">Transferase</keyword>
<evidence type="ECO:0000256" key="1">
    <source>
        <dbReference type="ARBA" id="ARBA00022603"/>
    </source>
</evidence>
<comment type="caution">
    <text evidence="5">Lacks conserved residue(s) required for the propagation of feature annotation.</text>
</comment>
<dbReference type="InterPro" id="IPR019874">
    <property type="entry name" value="RF_methyltr_PrmC"/>
</dbReference>
<keyword evidence="9" id="KW-1185">Reference proteome</keyword>
<comment type="catalytic activity">
    <reaction evidence="4 5">
        <text>L-glutaminyl-[peptide chain release factor] + S-adenosyl-L-methionine = N(5)-methyl-L-glutaminyl-[peptide chain release factor] + S-adenosyl-L-homocysteine + H(+)</text>
        <dbReference type="Rhea" id="RHEA:42896"/>
        <dbReference type="Rhea" id="RHEA-COMP:10271"/>
        <dbReference type="Rhea" id="RHEA-COMP:10272"/>
        <dbReference type="ChEBI" id="CHEBI:15378"/>
        <dbReference type="ChEBI" id="CHEBI:30011"/>
        <dbReference type="ChEBI" id="CHEBI:57856"/>
        <dbReference type="ChEBI" id="CHEBI:59789"/>
        <dbReference type="ChEBI" id="CHEBI:61891"/>
        <dbReference type="EC" id="2.1.1.297"/>
    </reaction>
</comment>
<accession>A0A3L7A056</accession>
<dbReference type="NCBIfam" id="TIGR00536">
    <property type="entry name" value="hemK_fam"/>
    <property type="match status" value="1"/>
</dbReference>
<protein>
    <recommendedName>
        <fullName evidence="5">Release factor glutamine methyltransferase</fullName>
        <shortName evidence="5">RF MTase</shortName>
        <ecNumber evidence="5">2.1.1.297</ecNumber>
    </recommendedName>
    <alternativeName>
        <fullName evidence="5">N5-glutamine methyltransferase PrmC</fullName>
    </alternativeName>
    <alternativeName>
        <fullName evidence="5">Protein-(glutamine-N5) MTase PrmC</fullName>
    </alternativeName>
    <alternativeName>
        <fullName evidence="5">Protein-glutamine N-methyltransferase PrmC</fullName>
    </alternativeName>
</protein>
<feature type="binding site" evidence="5">
    <location>
        <begin position="133"/>
        <end position="137"/>
    </location>
    <ligand>
        <name>S-adenosyl-L-methionine</name>
        <dbReference type="ChEBI" id="CHEBI:59789"/>
    </ligand>
</feature>
<dbReference type="Proteomes" id="UP000272503">
    <property type="component" value="Unassembled WGS sequence"/>
</dbReference>
<comment type="similarity">
    <text evidence="5">Belongs to the protein N5-glutamine methyltransferase family. PrmC subfamily.</text>
</comment>
<dbReference type="PROSITE" id="PS00092">
    <property type="entry name" value="N6_MTASE"/>
    <property type="match status" value="1"/>
</dbReference>
<keyword evidence="1 5" id="KW-0489">Methyltransferase</keyword>
<proteinExistence type="inferred from homology"/>
<dbReference type="InterPro" id="IPR002052">
    <property type="entry name" value="DNA_methylase_N6_adenine_CS"/>
</dbReference>
<gene>
    <name evidence="5 8" type="primary">prmC</name>
    <name evidence="8" type="ORF">D9V32_14695</name>
</gene>
<dbReference type="CDD" id="cd02440">
    <property type="entry name" value="AdoMet_MTases"/>
    <property type="match status" value="1"/>
</dbReference>
<evidence type="ECO:0000256" key="4">
    <source>
        <dbReference type="ARBA" id="ARBA00048391"/>
    </source>
</evidence>
<keyword evidence="3 5" id="KW-0949">S-adenosyl-L-methionine</keyword>
<dbReference type="GO" id="GO:0003676">
    <property type="term" value="F:nucleic acid binding"/>
    <property type="evidence" value="ECO:0007669"/>
    <property type="project" value="InterPro"/>
</dbReference>
<dbReference type="Pfam" id="PF17827">
    <property type="entry name" value="PrmC_N"/>
    <property type="match status" value="1"/>
</dbReference>
<dbReference type="InterPro" id="IPR050320">
    <property type="entry name" value="N5-glutamine_MTase"/>
</dbReference>